<dbReference type="InterPro" id="IPR001307">
    <property type="entry name" value="Thiosulphate_STrfase_CS"/>
</dbReference>
<evidence type="ECO:0000313" key="4">
    <source>
        <dbReference type="EMBL" id="GAA4959970.1"/>
    </source>
</evidence>
<evidence type="ECO:0000256" key="2">
    <source>
        <dbReference type="ARBA" id="ARBA00022737"/>
    </source>
</evidence>
<organism evidence="4 5">
    <name type="scientific">Yinghuangia aomiensis</name>
    <dbReference type="NCBI Taxonomy" id="676205"/>
    <lineage>
        <taxon>Bacteria</taxon>
        <taxon>Bacillati</taxon>
        <taxon>Actinomycetota</taxon>
        <taxon>Actinomycetes</taxon>
        <taxon>Kitasatosporales</taxon>
        <taxon>Streptomycetaceae</taxon>
        <taxon>Yinghuangia</taxon>
    </lineage>
</organism>
<proteinExistence type="predicted"/>
<dbReference type="SUPFAM" id="SSF52821">
    <property type="entry name" value="Rhodanese/Cell cycle control phosphatase"/>
    <property type="match status" value="2"/>
</dbReference>
<dbReference type="CDD" id="cd01449">
    <property type="entry name" value="TST_Repeat_2"/>
    <property type="match status" value="1"/>
</dbReference>
<evidence type="ECO:0000313" key="5">
    <source>
        <dbReference type="Proteomes" id="UP001500466"/>
    </source>
</evidence>
<dbReference type="Pfam" id="PF00581">
    <property type="entry name" value="Rhodanese"/>
    <property type="match status" value="2"/>
</dbReference>
<protein>
    <submittedName>
        <fullName evidence="4">Sulfurtransferase</fullName>
    </submittedName>
</protein>
<dbReference type="Gene3D" id="3.40.250.10">
    <property type="entry name" value="Rhodanese-like domain"/>
    <property type="match status" value="2"/>
</dbReference>
<evidence type="ECO:0000259" key="3">
    <source>
        <dbReference type="PROSITE" id="PS50206"/>
    </source>
</evidence>
<dbReference type="PANTHER" id="PTHR11364:SF27">
    <property type="entry name" value="SULFURTRANSFERASE"/>
    <property type="match status" value="1"/>
</dbReference>
<dbReference type="InterPro" id="IPR001763">
    <property type="entry name" value="Rhodanese-like_dom"/>
</dbReference>
<sequence>MNPVISVADLAAALGSERPPVVLDIRYKLGGPPGIGWYREGHVPGAVFVDMDSELSAPVSAPVGEAGRHPLPDADAFAAVMRRAGVSADGDVVAYDGADGIAASRVWWLLRYFGHDRVRVLDGGFQAWTAAGRPVDTVEPAPAPGDFAAKPGGLRLLDAAEAAALPADGVLLDVRAAERFRAETEPIDPVAGHIPGAVNAPETGTLDAEGRLLDAEALRARYAALGVVPGARVAAYCGSGVTASHTVLALASAGIDAALYAPSWSGWSSDPARPVATGE</sequence>
<name>A0ABP9H5B9_9ACTN</name>
<dbReference type="InterPro" id="IPR036873">
    <property type="entry name" value="Rhodanese-like_dom_sf"/>
</dbReference>
<dbReference type="CDD" id="cd01448">
    <property type="entry name" value="TST_Repeat_1"/>
    <property type="match status" value="1"/>
</dbReference>
<dbReference type="Proteomes" id="UP001500466">
    <property type="component" value="Unassembled WGS sequence"/>
</dbReference>
<comment type="caution">
    <text evidence="4">The sequence shown here is derived from an EMBL/GenBank/DDBJ whole genome shotgun (WGS) entry which is preliminary data.</text>
</comment>
<reference evidence="5" key="1">
    <citation type="journal article" date="2019" name="Int. J. Syst. Evol. Microbiol.">
        <title>The Global Catalogue of Microorganisms (GCM) 10K type strain sequencing project: providing services to taxonomists for standard genome sequencing and annotation.</title>
        <authorList>
            <consortium name="The Broad Institute Genomics Platform"/>
            <consortium name="The Broad Institute Genome Sequencing Center for Infectious Disease"/>
            <person name="Wu L."/>
            <person name="Ma J."/>
        </authorList>
    </citation>
    <scope>NUCLEOTIDE SEQUENCE [LARGE SCALE GENOMIC DNA]</scope>
    <source>
        <strain evidence="5">JCM 17986</strain>
    </source>
</reference>
<keyword evidence="5" id="KW-1185">Reference proteome</keyword>
<keyword evidence="2" id="KW-0677">Repeat</keyword>
<gene>
    <name evidence="4" type="ORF">GCM10023205_23850</name>
</gene>
<dbReference type="InterPro" id="IPR045078">
    <property type="entry name" value="TST/MPST-like"/>
</dbReference>
<evidence type="ECO:0000256" key="1">
    <source>
        <dbReference type="ARBA" id="ARBA00022679"/>
    </source>
</evidence>
<dbReference type="SMART" id="SM00450">
    <property type="entry name" value="RHOD"/>
    <property type="match status" value="2"/>
</dbReference>
<dbReference type="PROSITE" id="PS50206">
    <property type="entry name" value="RHODANESE_3"/>
    <property type="match status" value="2"/>
</dbReference>
<feature type="domain" description="Rhodanese" evidence="3">
    <location>
        <begin position="165"/>
        <end position="276"/>
    </location>
</feature>
<dbReference type="EMBL" id="BAABHS010000007">
    <property type="protein sequence ID" value="GAA4959970.1"/>
    <property type="molecule type" value="Genomic_DNA"/>
</dbReference>
<accession>A0ABP9H5B9</accession>
<dbReference type="PANTHER" id="PTHR11364">
    <property type="entry name" value="THIOSULFATE SULFERTANSFERASE"/>
    <property type="match status" value="1"/>
</dbReference>
<keyword evidence="1" id="KW-0808">Transferase</keyword>
<dbReference type="RefSeq" id="WP_345675366.1">
    <property type="nucleotide sequence ID" value="NZ_BAABHS010000007.1"/>
</dbReference>
<dbReference type="PROSITE" id="PS00380">
    <property type="entry name" value="RHODANESE_1"/>
    <property type="match status" value="1"/>
</dbReference>
<feature type="domain" description="Rhodanese" evidence="3">
    <location>
        <begin position="16"/>
        <end position="137"/>
    </location>
</feature>